<dbReference type="PRINTS" id="PR01100">
    <property type="entry name" value="SHIKIMTKNASE"/>
</dbReference>
<dbReference type="GO" id="GO:0004765">
    <property type="term" value="F:shikimate kinase activity"/>
    <property type="evidence" value="ECO:0007669"/>
    <property type="project" value="UniProtKB-UniRule"/>
</dbReference>
<dbReference type="EC" id="2.7.1.71" evidence="7"/>
<dbReference type="GO" id="GO:0009073">
    <property type="term" value="P:aromatic amino acid family biosynthetic process"/>
    <property type="evidence" value="ECO:0007669"/>
    <property type="project" value="UniProtKB-KW"/>
</dbReference>
<feature type="binding site" evidence="7">
    <location>
        <begin position="11"/>
        <end position="16"/>
    </location>
    <ligand>
        <name>ATP</name>
        <dbReference type="ChEBI" id="CHEBI:30616"/>
    </ligand>
</feature>
<dbReference type="CDD" id="cd00464">
    <property type="entry name" value="SK"/>
    <property type="match status" value="1"/>
</dbReference>
<dbReference type="EMBL" id="FQ032830">
    <property type="protein sequence ID" value="CBL88146.1"/>
    <property type="molecule type" value="Genomic_DNA"/>
</dbReference>
<reference evidence="8" key="1">
    <citation type="submission" date="2010-05" db="EMBL/GenBank/DDBJ databases">
        <authorList>
            <person name="Genoscope - CEA"/>
        </authorList>
    </citation>
    <scope>NUCLEOTIDE SEQUENCE</scope>
</reference>
<dbReference type="GO" id="GO:0000287">
    <property type="term" value="F:magnesium ion binding"/>
    <property type="evidence" value="ECO:0007669"/>
    <property type="project" value="UniProtKB-UniRule"/>
</dbReference>
<feature type="binding site" evidence="7">
    <location>
        <position position="137"/>
    </location>
    <ligand>
        <name>substrate</name>
    </ligand>
</feature>
<evidence type="ECO:0000256" key="4">
    <source>
        <dbReference type="ARBA" id="ARBA00022777"/>
    </source>
</evidence>
<feature type="binding site" evidence="7">
    <location>
        <position position="33"/>
    </location>
    <ligand>
        <name>substrate</name>
    </ligand>
</feature>
<dbReference type="PANTHER" id="PTHR21087:SF16">
    <property type="entry name" value="SHIKIMATE KINASE 1, CHLOROPLASTIC"/>
    <property type="match status" value="1"/>
</dbReference>
<evidence type="ECO:0000256" key="6">
    <source>
        <dbReference type="ARBA" id="ARBA00023141"/>
    </source>
</evidence>
<gene>
    <name evidence="7" type="primary">aroK</name>
    <name evidence="8" type="ORF">S18_1001_0023</name>
</gene>
<dbReference type="InterPro" id="IPR000623">
    <property type="entry name" value="Shikimate_kinase/TSH1"/>
</dbReference>
<comment type="subcellular location">
    <subcellularLocation>
        <location evidence="7">Cytoplasm</location>
    </subcellularLocation>
</comment>
<feature type="binding site" evidence="7">
    <location>
        <position position="57"/>
    </location>
    <ligand>
        <name>substrate</name>
    </ligand>
</feature>
<comment type="subunit">
    <text evidence="7">Monomer.</text>
</comment>
<feature type="binding site" evidence="7">
    <location>
        <position position="118"/>
    </location>
    <ligand>
        <name>ATP</name>
        <dbReference type="ChEBI" id="CHEBI:30616"/>
    </ligand>
</feature>
<evidence type="ECO:0000256" key="2">
    <source>
        <dbReference type="ARBA" id="ARBA00022679"/>
    </source>
</evidence>
<organism evidence="8">
    <name type="scientific">uncultured Cytophagia bacterium</name>
    <dbReference type="NCBI Taxonomy" id="768505"/>
    <lineage>
        <taxon>Bacteria</taxon>
        <taxon>Pseudomonadati</taxon>
        <taxon>Bacteroidota</taxon>
        <taxon>Cytophagia</taxon>
        <taxon>environmental samples</taxon>
    </lineage>
</organism>
<feature type="binding site" evidence="7">
    <location>
        <position position="80"/>
    </location>
    <ligand>
        <name>substrate</name>
    </ligand>
</feature>
<dbReference type="InterPro" id="IPR027417">
    <property type="entry name" value="P-loop_NTPase"/>
</dbReference>
<sequence length="169" mass="19334">MKNIFLIGLPASGKSTFGKSIADALNLNHVDLDQVIEANTNKSISTIFKLYGEKYFREIERDALHELLDRSNTYIISCGGGTPCFYDNMSRMNAVGLTIFLDIAVAVIVKRVVQNHDRPLLKEKNLEKTIIRLRSERIKYYQQANLIFNESHALKEIVKKIQIYLKIKS</sequence>
<comment type="caution">
    <text evidence="7">Lacks conserved residue(s) required for the propagation of feature annotation.</text>
</comment>
<dbReference type="GO" id="GO:0008652">
    <property type="term" value="P:amino acid biosynthetic process"/>
    <property type="evidence" value="ECO:0007669"/>
    <property type="project" value="UniProtKB-KW"/>
</dbReference>
<comment type="function">
    <text evidence="7">Catalyzes the specific phosphorylation of the 3-hydroxyl group of shikimic acid using ATP as a cosubstrate.</text>
</comment>
<reference evidence="8" key="2">
    <citation type="journal article" date="2012" name="Environ. Microbiol.">
        <title>Genomic content of uncultured Bacteroidetes from contrasting oceanic provinces in the North Atlantic Ocean.</title>
        <authorList>
            <person name="Gomez-Pereira P.R."/>
            <person name="Schuler M."/>
            <person name="Fuchs B.M."/>
            <person name="Bennke C."/>
            <person name="Teeling H."/>
            <person name="Waldmann J."/>
            <person name="Richter M."/>
            <person name="Barbe V."/>
            <person name="Bataille E."/>
            <person name="Glockner F.O."/>
            <person name="Amann R."/>
        </authorList>
    </citation>
    <scope>NUCLEOTIDE SEQUENCE</scope>
</reference>
<dbReference type="Pfam" id="PF01202">
    <property type="entry name" value="SKI"/>
    <property type="match status" value="1"/>
</dbReference>
<dbReference type="GO" id="GO:0005524">
    <property type="term" value="F:ATP binding"/>
    <property type="evidence" value="ECO:0007669"/>
    <property type="project" value="UniProtKB-UniRule"/>
</dbReference>
<evidence type="ECO:0000313" key="8">
    <source>
        <dbReference type="EMBL" id="CBL88146.1"/>
    </source>
</evidence>
<keyword evidence="2 7" id="KW-0808">Transferase</keyword>
<evidence type="ECO:0000256" key="7">
    <source>
        <dbReference type="HAMAP-Rule" id="MF_00109"/>
    </source>
</evidence>
<evidence type="ECO:0000256" key="3">
    <source>
        <dbReference type="ARBA" id="ARBA00022741"/>
    </source>
</evidence>
<dbReference type="GO" id="GO:0009423">
    <property type="term" value="P:chorismate biosynthetic process"/>
    <property type="evidence" value="ECO:0007669"/>
    <property type="project" value="UniProtKB-UniRule"/>
</dbReference>
<evidence type="ECO:0000256" key="5">
    <source>
        <dbReference type="ARBA" id="ARBA00022840"/>
    </source>
</evidence>
<keyword evidence="7" id="KW-0963">Cytoplasm</keyword>
<dbReference type="InterPro" id="IPR031322">
    <property type="entry name" value="Shikimate/glucono_kinase"/>
</dbReference>
<dbReference type="PANTHER" id="PTHR21087">
    <property type="entry name" value="SHIKIMATE KINASE"/>
    <property type="match status" value="1"/>
</dbReference>
<comment type="catalytic activity">
    <reaction evidence="7">
        <text>shikimate + ATP = 3-phosphoshikimate + ADP + H(+)</text>
        <dbReference type="Rhea" id="RHEA:13121"/>
        <dbReference type="ChEBI" id="CHEBI:15378"/>
        <dbReference type="ChEBI" id="CHEBI:30616"/>
        <dbReference type="ChEBI" id="CHEBI:36208"/>
        <dbReference type="ChEBI" id="CHEBI:145989"/>
        <dbReference type="ChEBI" id="CHEBI:456216"/>
        <dbReference type="EC" id="2.7.1.71"/>
    </reaction>
</comment>
<comment type="similarity">
    <text evidence="7">Belongs to the shikimate kinase family.</text>
</comment>
<accession>F4MNB1</accession>
<keyword evidence="4 7" id="KW-0418">Kinase</keyword>
<keyword evidence="7" id="KW-0479">Metal-binding</keyword>
<dbReference type="AlphaFoldDB" id="F4MNB1"/>
<dbReference type="UniPathway" id="UPA00053">
    <property type="reaction ID" value="UER00088"/>
</dbReference>
<feature type="binding site" evidence="7">
    <location>
        <position position="15"/>
    </location>
    <ligand>
        <name>Mg(2+)</name>
        <dbReference type="ChEBI" id="CHEBI:18420"/>
    </ligand>
</feature>
<dbReference type="SUPFAM" id="SSF52540">
    <property type="entry name" value="P-loop containing nucleoside triphosphate hydrolases"/>
    <property type="match status" value="1"/>
</dbReference>
<keyword evidence="1 7" id="KW-0028">Amino-acid biosynthesis</keyword>
<name>F4MNB1_9BACT</name>
<proteinExistence type="inferred from homology"/>
<evidence type="ECO:0000256" key="1">
    <source>
        <dbReference type="ARBA" id="ARBA00022605"/>
    </source>
</evidence>
<keyword evidence="7" id="KW-0460">Magnesium</keyword>
<keyword evidence="3 7" id="KW-0547">Nucleotide-binding</keyword>
<keyword evidence="5 7" id="KW-0067">ATP-binding</keyword>
<comment type="pathway">
    <text evidence="7">Metabolic intermediate biosynthesis; chorismate biosynthesis; chorismate from D-erythrose 4-phosphate and phosphoenolpyruvate: step 5/7.</text>
</comment>
<keyword evidence="6 7" id="KW-0057">Aromatic amino acid biosynthesis</keyword>
<dbReference type="GO" id="GO:0005829">
    <property type="term" value="C:cytosol"/>
    <property type="evidence" value="ECO:0007669"/>
    <property type="project" value="TreeGrafter"/>
</dbReference>
<dbReference type="Gene3D" id="3.40.50.300">
    <property type="entry name" value="P-loop containing nucleotide triphosphate hydrolases"/>
    <property type="match status" value="1"/>
</dbReference>
<dbReference type="HAMAP" id="MF_00109">
    <property type="entry name" value="Shikimate_kinase"/>
    <property type="match status" value="1"/>
</dbReference>
<protein>
    <recommendedName>
        <fullName evidence="7">Shikimate kinase</fullName>
        <shortName evidence="7">SK</shortName>
        <ecNumber evidence="7">2.7.1.71</ecNumber>
    </recommendedName>
</protein>
<comment type="cofactor">
    <cofactor evidence="7">
        <name>Mg(2+)</name>
        <dbReference type="ChEBI" id="CHEBI:18420"/>
    </cofactor>
    <text evidence="7">Binds 1 Mg(2+) ion per subunit.</text>
</comment>